<evidence type="ECO:0000313" key="5">
    <source>
        <dbReference type="Proteomes" id="UP001171751"/>
    </source>
</evidence>
<comment type="similarity">
    <text evidence="1">Belongs to the LytR/CpsA/Psr (LCP) family.</text>
</comment>
<name>A0AA43UCB6_9LACT</name>
<dbReference type="Gene3D" id="3.40.630.190">
    <property type="entry name" value="LCP protein"/>
    <property type="match status" value="1"/>
</dbReference>
<feature type="region of interest" description="Disordered" evidence="2">
    <location>
        <begin position="1"/>
        <end position="26"/>
    </location>
</feature>
<comment type="caution">
    <text evidence="4">The sequence shown here is derived from an EMBL/GenBank/DDBJ whole genome shotgun (WGS) entry which is preliminary data.</text>
</comment>
<feature type="domain" description="Cell envelope-related transcriptional attenuator" evidence="3">
    <location>
        <begin position="108"/>
        <end position="258"/>
    </location>
</feature>
<organism evidence="4 5">
    <name type="scientific">Atopococcus tabaci</name>
    <dbReference type="NCBI Taxonomy" id="269774"/>
    <lineage>
        <taxon>Bacteria</taxon>
        <taxon>Bacillati</taxon>
        <taxon>Bacillota</taxon>
        <taxon>Bacilli</taxon>
        <taxon>Lactobacillales</taxon>
        <taxon>Carnobacteriaceae</taxon>
        <taxon>Atopococcus</taxon>
    </lineage>
</organism>
<dbReference type="EMBL" id="JAUNQW010000009">
    <property type="protein sequence ID" value="MDO5457347.1"/>
    <property type="molecule type" value="Genomic_DNA"/>
</dbReference>
<reference evidence="4" key="1">
    <citation type="submission" date="2023-07" db="EMBL/GenBank/DDBJ databases">
        <title>Between Cages and Wild: Unraveling the Impact of Captivity on Animal Microbiomes and Antimicrobial Resistance.</title>
        <authorList>
            <person name="Schmartz G.P."/>
            <person name="Rehner J."/>
            <person name="Schuff M.J."/>
            <person name="Becker S.L."/>
            <person name="Kravczyk M."/>
            <person name="Gurevich A."/>
            <person name="Francke R."/>
            <person name="Mueller R."/>
            <person name="Keller V."/>
            <person name="Keller A."/>
        </authorList>
    </citation>
    <scope>NUCLEOTIDE SEQUENCE</scope>
    <source>
        <strain evidence="4">S39M_St_73</strain>
    </source>
</reference>
<dbReference type="NCBIfam" id="TIGR00350">
    <property type="entry name" value="lytR_cpsA_psr"/>
    <property type="match status" value="1"/>
</dbReference>
<evidence type="ECO:0000256" key="2">
    <source>
        <dbReference type="SAM" id="MobiDB-lite"/>
    </source>
</evidence>
<protein>
    <submittedName>
        <fullName evidence="4">LCP family protein</fullName>
    </submittedName>
</protein>
<evidence type="ECO:0000259" key="3">
    <source>
        <dbReference type="Pfam" id="PF03816"/>
    </source>
</evidence>
<dbReference type="InterPro" id="IPR050922">
    <property type="entry name" value="LytR/CpsA/Psr_CW_biosynth"/>
</dbReference>
<dbReference type="PANTHER" id="PTHR33392:SF6">
    <property type="entry name" value="POLYISOPRENYL-TEICHOIC ACID--PEPTIDOGLYCAN TEICHOIC ACID TRANSFERASE TAGU"/>
    <property type="match status" value="1"/>
</dbReference>
<proteinExistence type="inferred from homology"/>
<dbReference type="InterPro" id="IPR004474">
    <property type="entry name" value="LytR_CpsA_psr"/>
</dbReference>
<accession>A0AA43UCB6</accession>
<evidence type="ECO:0000256" key="1">
    <source>
        <dbReference type="ARBA" id="ARBA00006068"/>
    </source>
</evidence>
<dbReference type="PANTHER" id="PTHR33392">
    <property type="entry name" value="POLYISOPRENYL-TEICHOIC ACID--PEPTIDOGLYCAN TEICHOIC ACID TRANSFERASE TAGU"/>
    <property type="match status" value="1"/>
</dbReference>
<feature type="region of interest" description="Disordered" evidence="2">
    <location>
        <begin position="381"/>
        <end position="433"/>
    </location>
</feature>
<sequence length="433" mass="49247">MRKSGSKQKSAPLSRVTRKKKKANKNSAGNKTLRKFVFIFFALFFFIMGIFNGLATYEIVNFFQQIQPEHKLLRENVSAFGQKLNSQEPFSILLIGTDERISEDSRGRADTIMVVTVNPQTKDAKIVSIPRDTLITLPGTSDYIPDKINSTYVYGYIPYLTTSVEDLLKIPIDSYAIMNFEGLVALVDAVNGVEIESDMAFSIKDDKTGEIQEIAEGRHILDGREALGYARMRKEDPEGDFGRQKRQQQIIESLISRLLRFDSFNNYKEIISALGQNIETSVTSNQAQTIFSNYRQAASDIDKLTIEGEDQYVFFPHYALEVYIYDLDFFSLKELRESLQNHLNAEDFEFELSKDFDNYIDGFPFYSDNAIEELGLTELADPESIDQADDSPDPMDSEFLLPNSSNEPADDSSGFSDEYRSPEEDRIDSKPNQ</sequence>
<dbReference type="Proteomes" id="UP001171751">
    <property type="component" value="Unassembled WGS sequence"/>
</dbReference>
<keyword evidence="5" id="KW-1185">Reference proteome</keyword>
<dbReference type="AlphaFoldDB" id="A0AA43UCB6"/>
<evidence type="ECO:0000313" key="4">
    <source>
        <dbReference type="EMBL" id="MDO5457347.1"/>
    </source>
</evidence>
<feature type="compositionally biased region" description="Acidic residues" evidence="2">
    <location>
        <begin position="381"/>
        <end position="396"/>
    </location>
</feature>
<feature type="compositionally biased region" description="Basic and acidic residues" evidence="2">
    <location>
        <begin position="417"/>
        <end position="433"/>
    </location>
</feature>
<gene>
    <name evidence="4" type="ORF">Q4F26_03295</name>
</gene>
<dbReference type="Pfam" id="PF03816">
    <property type="entry name" value="LytR_cpsA_psr"/>
    <property type="match status" value="1"/>
</dbReference>